<dbReference type="Pfam" id="PF03713">
    <property type="entry name" value="DUF305"/>
    <property type="match status" value="1"/>
</dbReference>
<dbReference type="EMBL" id="JBHRSV010000016">
    <property type="protein sequence ID" value="MFC2926309.1"/>
    <property type="molecule type" value="Genomic_DNA"/>
</dbReference>
<protein>
    <submittedName>
        <fullName evidence="4">DUF305 domain-containing protein</fullName>
    </submittedName>
</protein>
<feature type="domain" description="DUF305" evidence="3">
    <location>
        <begin position="65"/>
        <end position="231"/>
    </location>
</feature>
<gene>
    <name evidence="4" type="ORF">ACFOOR_09335</name>
</gene>
<proteinExistence type="predicted"/>
<dbReference type="SUPFAM" id="SSF75011">
    <property type="entry name" value="3-carboxy-cis,cis-mucoante lactonizing enzyme"/>
    <property type="match status" value="1"/>
</dbReference>
<dbReference type="Gene3D" id="1.20.1260.10">
    <property type="match status" value="1"/>
</dbReference>
<dbReference type="InterPro" id="IPR012347">
    <property type="entry name" value="Ferritin-like"/>
</dbReference>
<sequence length="832" mass="89269">MPIRSFKSACLAGGFASVLIAAGAVAQETQADIPIVQPGAPGQAGRTLTPDEATRIAENRYSQDDVRFMQNMIVHHWQAVEMAALVEDRTNNPEIVTAAGRIDASQDDEIAFMRGWLTERGEDAPDPANAPANAHADAQTGHHGGHAMHGQHAMMDGMASPAQMAELAAADGTEFDRLFLRLMIAHHEGAVTMVDELLSRPGSAYDPVLLDFVTDVKNEQRSEIRRMTALLSDLSEDPRVGLSAGFRDAGEAISNLTLVASLPKPTGFFDPANPSGLPPVLEDDEDDGEDADDDSEDEDDEPRRRFGERAPFLSFSNTDMAFAGSLMAVGNYHGFNLYRLGEAAEPQLISSVVCPGGQGDVSIVGDLLIMSVEQTRGRVDCGLQGIDEDVSAERFRGLRIFDISDPLIPVQVGQVQTCRGSHTHSVVSGPDPDGVIVVYNSGTSSVRDEEELAGCIDADIGDERTALFRIDVIEIPVADPSQARIVDSPAVFADDETGALAGLWRGGDHGDGTQTTSVTDECHDITVFPSLNLAAGACSGNGIIMDITDPRAPRRIDAVSDTGFAYWHSATFNNDGTTVLFTDEWGGGGRPRCRAQDPMNWGANAFYDVIDGQLVFASHYKLPAAQSEEENCVAHNGSIIPVPGRDIFVQSWYQGGISVIDFTDTSNPVEIGYFDRGPIDPDTMVLGGYWSSYWYDGRIYATEIVRGLDVFELAPSDFLSENEIAAARLGDQGAVFNPQQQFPVSWPDHPVVALAYLDQLNRSGVLTGDLGAELRAVLSGAIDAMDSENTSDLADAIEGFASEVPAEGEDAMTTSRLTALHNTMMGVAEALR</sequence>
<accession>A0ABV6ZXZ9</accession>
<dbReference type="RefSeq" id="WP_343164621.1">
    <property type="nucleotide sequence ID" value="NZ_JBHRSV010000016.1"/>
</dbReference>
<evidence type="ECO:0000313" key="4">
    <source>
        <dbReference type="EMBL" id="MFC2926309.1"/>
    </source>
</evidence>
<dbReference type="PANTHER" id="PTHR36933:SF1">
    <property type="entry name" value="SLL0788 PROTEIN"/>
    <property type="match status" value="1"/>
</dbReference>
<feature type="region of interest" description="Disordered" evidence="1">
    <location>
        <begin position="123"/>
        <end position="151"/>
    </location>
</feature>
<feature type="signal peptide" evidence="2">
    <location>
        <begin position="1"/>
        <end position="26"/>
    </location>
</feature>
<feature type="chain" id="PRO_5046555659" evidence="2">
    <location>
        <begin position="27"/>
        <end position="832"/>
    </location>
</feature>
<evidence type="ECO:0000313" key="5">
    <source>
        <dbReference type="Proteomes" id="UP001595379"/>
    </source>
</evidence>
<dbReference type="InterPro" id="IPR005183">
    <property type="entry name" value="DUF305_CopM-like"/>
</dbReference>
<organism evidence="4 5">
    <name type="scientific">Hyphobacterium vulgare</name>
    <dbReference type="NCBI Taxonomy" id="1736751"/>
    <lineage>
        <taxon>Bacteria</taxon>
        <taxon>Pseudomonadati</taxon>
        <taxon>Pseudomonadota</taxon>
        <taxon>Alphaproteobacteria</taxon>
        <taxon>Maricaulales</taxon>
        <taxon>Maricaulaceae</taxon>
        <taxon>Hyphobacterium</taxon>
    </lineage>
</organism>
<keyword evidence="5" id="KW-1185">Reference proteome</keyword>
<name>A0ABV6ZXZ9_9PROT</name>
<dbReference type="PANTHER" id="PTHR36933">
    <property type="entry name" value="SLL0788 PROTEIN"/>
    <property type="match status" value="1"/>
</dbReference>
<feature type="compositionally biased region" description="Low complexity" evidence="1">
    <location>
        <begin position="126"/>
        <end position="138"/>
    </location>
</feature>
<reference evidence="5" key="1">
    <citation type="journal article" date="2019" name="Int. J. Syst. Evol. Microbiol.">
        <title>The Global Catalogue of Microorganisms (GCM) 10K type strain sequencing project: providing services to taxonomists for standard genome sequencing and annotation.</title>
        <authorList>
            <consortium name="The Broad Institute Genomics Platform"/>
            <consortium name="The Broad Institute Genome Sequencing Center for Infectious Disease"/>
            <person name="Wu L."/>
            <person name="Ma J."/>
        </authorList>
    </citation>
    <scope>NUCLEOTIDE SEQUENCE [LARGE SCALE GENOMIC DNA]</scope>
    <source>
        <strain evidence="5">KCTC 52487</strain>
    </source>
</reference>
<comment type="caution">
    <text evidence="4">The sequence shown here is derived from an EMBL/GenBank/DDBJ whole genome shotgun (WGS) entry which is preliminary data.</text>
</comment>
<evidence type="ECO:0000256" key="1">
    <source>
        <dbReference type="SAM" id="MobiDB-lite"/>
    </source>
</evidence>
<dbReference type="Proteomes" id="UP001595379">
    <property type="component" value="Unassembled WGS sequence"/>
</dbReference>
<evidence type="ECO:0000259" key="3">
    <source>
        <dbReference type="Pfam" id="PF03713"/>
    </source>
</evidence>
<feature type="compositionally biased region" description="Acidic residues" evidence="1">
    <location>
        <begin position="281"/>
        <end position="300"/>
    </location>
</feature>
<evidence type="ECO:0000256" key="2">
    <source>
        <dbReference type="SAM" id="SignalP"/>
    </source>
</evidence>
<keyword evidence="2" id="KW-0732">Signal</keyword>
<feature type="region of interest" description="Disordered" evidence="1">
    <location>
        <begin position="269"/>
        <end position="309"/>
    </location>
</feature>